<dbReference type="EMBL" id="BSUJ01000001">
    <property type="protein sequence ID" value="GMA19495.1"/>
    <property type="molecule type" value="Genomic_DNA"/>
</dbReference>
<dbReference type="Proteomes" id="UP001157109">
    <property type="component" value="Unassembled WGS sequence"/>
</dbReference>
<evidence type="ECO:0000256" key="7">
    <source>
        <dbReference type="SAM" id="MobiDB-lite"/>
    </source>
</evidence>
<comment type="subcellular location">
    <subcellularLocation>
        <location evidence="1">Cell membrane</location>
        <topology evidence="1">Multi-pass membrane protein</topology>
    </subcellularLocation>
</comment>
<proteinExistence type="inferred from homology"/>
<dbReference type="PANTHER" id="PTHR30506">
    <property type="entry name" value="INNER MEMBRANE PROTEIN"/>
    <property type="match status" value="1"/>
</dbReference>
<feature type="transmembrane region" description="Helical" evidence="8">
    <location>
        <begin position="175"/>
        <end position="192"/>
    </location>
</feature>
<dbReference type="PANTHER" id="PTHR30506:SF3">
    <property type="entry name" value="UPF0126 INNER MEMBRANE PROTEIN YADS-RELATED"/>
    <property type="match status" value="1"/>
</dbReference>
<evidence type="ECO:0000256" key="1">
    <source>
        <dbReference type="ARBA" id="ARBA00004651"/>
    </source>
</evidence>
<keyword evidence="3" id="KW-1003">Cell membrane</keyword>
<evidence type="ECO:0000256" key="6">
    <source>
        <dbReference type="ARBA" id="ARBA00023136"/>
    </source>
</evidence>
<name>A0ABQ6HM50_9MICO</name>
<feature type="transmembrane region" description="Helical" evidence="8">
    <location>
        <begin position="6"/>
        <end position="28"/>
    </location>
</feature>
<reference evidence="11" key="1">
    <citation type="journal article" date="2019" name="Int. J. Syst. Evol. Microbiol.">
        <title>The Global Catalogue of Microorganisms (GCM) 10K type strain sequencing project: providing services to taxonomists for standard genome sequencing and annotation.</title>
        <authorList>
            <consortium name="The Broad Institute Genomics Platform"/>
            <consortium name="The Broad Institute Genome Sequencing Center for Infectious Disease"/>
            <person name="Wu L."/>
            <person name="Ma J."/>
        </authorList>
    </citation>
    <scope>NUCLEOTIDE SEQUENCE [LARGE SCALE GENOMIC DNA]</scope>
    <source>
        <strain evidence="11">NBRC 105830</strain>
    </source>
</reference>
<keyword evidence="11" id="KW-1185">Reference proteome</keyword>
<evidence type="ECO:0000256" key="2">
    <source>
        <dbReference type="ARBA" id="ARBA00008193"/>
    </source>
</evidence>
<dbReference type="Pfam" id="PF03458">
    <property type="entry name" value="Gly_transporter"/>
    <property type="match status" value="2"/>
</dbReference>
<gene>
    <name evidence="10" type="ORF">GCM10025862_15160</name>
</gene>
<feature type="transmembrane region" description="Helical" evidence="8">
    <location>
        <begin position="35"/>
        <end position="52"/>
    </location>
</feature>
<comment type="similarity">
    <text evidence="2">Belongs to the UPF0126 family.</text>
</comment>
<feature type="compositionally biased region" description="Low complexity" evidence="7">
    <location>
        <begin position="240"/>
        <end position="250"/>
    </location>
</feature>
<feature type="domain" description="Glycine transporter" evidence="9">
    <location>
        <begin position="96"/>
        <end position="168"/>
    </location>
</feature>
<feature type="transmembrane region" description="Helical" evidence="8">
    <location>
        <begin position="123"/>
        <end position="141"/>
    </location>
</feature>
<evidence type="ECO:0000256" key="3">
    <source>
        <dbReference type="ARBA" id="ARBA00022475"/>
    </source>
</evidence>
<keyword evidence="6 8" id="KW-0472">Membrane</keyword>
<sequence>MANAFGSLQLALDLLGVFVFAVSGALVGVRKDLDVFGVLCLALATSLAGGIVRDVLLDATPVGVSDWRLVACALVAGLIGFRWSHHVERLSRPIKTLDAAGLALFSVSGAIKALTFGANGMEAVILGLITAVGGGVIRDLLSGIVPEVLRRELYAVPAVVGGILVVLAAETGTLGTLTASGAVAVVFCYRLLAIVRHWHAPHAPPPPVGSAAARRRARWDRATRRARIVRRASAVRRSRQSSGRGSAAGPVQQDPSTPGAPPQPRPQEGRPS</sequence>
<feature type="transmembrane region" description="Helical" evidence="8">
    <location>
        <begin position="153"/>
        <end position="169"/>
    </location>
</feature>
<organism evidence="10 11">
    <name type="scientific">Arsenicicoccus piscis</name>
    <dbReference type="NCBI Taxonomy" id="673954"/>
    <lineage>
        <taxon>Bacteria</taxon>
        <taxon>Bacillati</taxon>
        <taxon>Actinomycetota</taxon>
        <taxon>Actinomycetes</taxon>
        <taxon>Micrococcales</taxon>
        <taxon>Intrasporangiaceae</taxon>
        <taxon>Arsenicicoccus</taxon>
    </lineage>
</organism>
<dbReference type="RefSeq" id="WP_241445081.1">
    <property type="nucleotide sequence ID" value="NZ_BSUJ01000001.1"/>
</dbReference>
<accession>A0ABQ6HM50</accession>
<evidence type="ECO:0000256" key="4">
    <source>
        <dbReference type="ARBA" id="ARBA00022692"/>
    </source>
</evidence>
<feature type="transmembrane region" description="Helical" evidence="8">
    <location>
        <begin position="96"/>
        <end position="117"/>
    </location>
</feature>
<dbReference type="InterPro" id="IPR005115">
    <property type="entry name" value="Gly_transporter"/>
</dbReference>
<feature type="region of interest" description="Disordered" evidence="7">
    <location>
        <begin position="229"/>
        <end position="272"/>
    </location>
</feature>
<evidence type="ECO:0000259" key="9">
    <source>
        <dbReference type="Pfam" id="PF03458"/>
    </source>
</evidence>
<comment type="caution">
    <text evidence="10">The sequence shown here is derived from an EMBL/GenBank/DDBJ whole genome shotgun (WGS) entry which is preliminary data.</text>
</comment>
<feature type="compositionally biased region" description="Basic residues" evidence="7">
    <location>
        <begin position="229"/>
        <end position="239"/>
    </location>
</feature>
<keyword evidence="4 8" id="KW-0812">Transmembrane</keyword>
<evidence type="ECO:0000256" key="5">
    <source>
        <dbReference type="ARBA" id="ARBA00022989"/>
    </source>
</evidence>
<protein>
    <recommendedName>
        <fullName evidence="9">Glycine transporter domain-containing protein</fullName>
    </recommendedName>
</protein>
<evidence type="ECO:0000313" key="10">
    <source>
        <dbReference type="EMBL" id="GMA19495.1"/>
    </source>
</evidence>
<evidence type="ECO:0000313" key="11">
    <source>
        <dbReference type="Proteomes" id="UP001157109"/>
    </source>
</evidence>
<feature type="domain" description="Glycine transporter" evidence="9">
    <location>
        <begin position="11"/>
        <end position="81"/>
    </location>
</feature>
<feature type="transmembrane region" description="Helical" evidence="8">
    <location>
        <begin position="67"/>
        <end position="84"/>
    </location>
</feature>
<evidence type="ECO:0000256" key="8">
    <source>
        <dbReference type="SAM" id="Phobius"/>
    </source>
</evidence>
<keyword evidence="5 8" id="KW-1133">Transmembrane helix</keyword>